<reference evidence="12" key="1">
    <citation type="journal article" date="2021" name="PeerJ">
        <title>Extensive microbial diversity within the chicken gut microbiome revealed by metagenomics and culture.</title>
        <authorList>
            <person name="Gilroy R."/>
            <person name="Ravi A."/>
            <person name="Getino M."/>
            <person name="Pursley I."/>
            <person name="Horton D.L."/>
            <person name="Alikhan N.F."/>
            <person name="Baker D."/>
            <person name="Gharbi K."/>
            <person name="Hall N."/>
            <person name="Watson M."/>
            <person name="Adriaenssens E.M."/>
            <person name="Foster-Nyarko E."/>
            <person name="Jarju S."/>
            <person name="Secka A."/>
            <person name="Antonio M."/>
            <person name="Oren A."/>
            <person name="Chaudhuri R.R."/>
            <person name="La Ragione R."/>
            <person name="Hildebrand F."/>
            <person name="Pallen M.J."/>
        </authorList>
    </citation>
    <scope>NUCLEOTIDE SEQUENCE</scope>
    <source>
        <strain evidence="12">5032</strain>
    </source>
</reference>
<dbReference type="AlphaFoldDB" id="A0A9D2KQJ7"/>
<name>A0A9D2KQJ7_9BACT</name>
<dbReference type="PROSITE" id="PS00198">
    <property type="entry name" value="4FE4S_FER_1"/>
    <property type="match status" value="2"/>
</dbReference>
<keyword evidence="9" id="KW-0411">Iron-sulfur</keyword>
<dbReference type="InterPro" id="IPR012839">
    <property type="entry name" value="Organic_radical_activase"/>
</dbReference>
<feature type="domain" description="Radical SAM core" evidence="11">
    <location>
        <begin position="14"/>
        <end position="297"/>
    </location>
</feature>
<sequence length="304" mass="33024">MKAVIENIQHFSLHDGPGTRTTVFFKGCPLRCAWCSNPTTQNFGVELLQKADKCLRCGACAAVCPHQAVSMVPGSLPRIDRSRCVNCGLCTASCPGKALVMAGQEYTLESVVTNIAADMLFYRNSGGGVTLSGGEVLAQSDFAVALCEECHALGIQTAAETSGYAPYENLRRLSSVTDILFMDIKHADNAEHKRLTGMDNAHILDNFARLLRDRVEPVHVRLPLIPGCNDSDDHLAAYAALLSGMEGNFDLEVLPYHRLGKNKYDMLGREYALGDTPPLEEERVARAVSLLREGLGRIPVLCTA</sequence>
<evidence type="ECO:0000313" key="12">
    <source>
        <dbReference type="EMBL" id="HJA79857.1"/>
    </source>
</evidence>
<reference evidence="12" key="2">
    <citation type="submission" date="2021-04" db="EMBL/GenBank/DDBJ databases">
        <authorList>
            <person name="Gilroy R."/>
        </authorList>
    </citation>
    <scope>NUCLEOTIDE SEQUENCE</scope>
    <source>
        <strain evidence="12">5032</strain>
    </source>
</reference>
<keyword evidence="8" id="KW-0408">Iron</keyword>
<dbReference type="InterPro" id="IPR040074">
    <property type="entry name" value="BssD/PflA/YjjW"/>
</dbReference>
<dbReference type="SUPFAM" id="SSF102114">
    <property type="entry name" value="Radical SAM enzymes"/>
    <property type="match status" value="1"/>
</dbReference>
<dbReference type="GO" id="GO:0051539">
    <property type="term" value="F:4 iron, 4 sulfur cluster binding"/>
    <property type="evidence" value="ECO:0007669"/>
    <property type="project" value="UniProtKB-KW"/>
</dbReference>
<evidence type="ECO:0000256" key="9">
    <source>
        <dbReference type="ARBA" id="ARBA00023014"/>
    </source>
</evidence>
<keyword evidence="7" id="KW-0560">Oxidoreductase</keyword>
<dbReference type="NCBIfam" id="TIGR02494">
    <property type="entry name" value="PFLE_PFLC"/>
    <property type="match status" value="1"/>
</dbReference>
<comment type="similarity">
    <text evidence="2">Belongs to the organic radical-activating enzymes family.</text>
</comment>
<evidence type="ECO:0000259" key="11">
    <source>
        <dbReference type="PROSITE" id="PS51918"/>
    </source>
</evidence>
<evidence type="ECO:0000256" key="1">
    <source>
        <dbReference type="ARBA" id="ARBA00001966"/>
    </source>
</evidence>
<dbReference type="PROSITE" id="PS01087">
    <property type="entry name" value="RADICAL_ACTIVATING"/>
    <property type="match status" value="1"/>
</dbReference>
<feature type="domain" description="4Fe-4S ferredoxin-type" evidence="10">
    <location>
        <begin position="75"/>
        <end position="104"/>
    </location>
</feature>
<evidence type="ECO:0000256" key="6">
    <source>
        <dbReference type="ARBA" id="ARBA00022723"/>
    </source>
</evidence>
<dbReference type="EMBL" id="DWZD01000051">
    <property type="protein sequence ID" value="HJA79857.1"/>
    <property type="molecule type" value="Genomic_DNA"/>
</dbReference>
<dbReference type="InterPro" id="IPR058240">
    <property type="entry name" value="rSAM_sf"/>
</dbReference>
<dbReference type="InterPro" id="IPR017900">
    <property type="entry name" value="4Fe4S_Fe_S_CS"/>
</dbReference>
<comment type="caution">
    <text evidence="12">The sequence shown here is derived from an EMBL/GenBank/DDBJ whole genome shotgun (WGS) entry which is preliminary data.</text>
</comment>
<dbReference type="SFLD" id="SFLDG01118">
    <property type="entry name" value="activating_enzymes__group_2"/>
    <property type="match status" value="1"/>
</dbReference>
<evidence type="ECO:0000256" key="3">
    <source>
        <dbReference type="ARBA" id="ARBA00011245"/>
    </source>
</evidence>
<dbReference type="SFLD" id="SFLDS00029">
    <property type="entry name" value="Radical_SAM"/>
    <property type="match status" value="1"/>
</dbReference>
<keyword evidence="5" id="KW-0949">S-adenosyl-L-methionine</keyword>
<dbReference type="SUPFAM" id="SSF54862">
    <property type="entry name" value="4Fe-4S ferredoxins"/>
    <property type="match status" value="1"/>
</dbReference>
<dbReference type="PIRSF" id="PIRSF000371">
    <property type="entry name" value="PFL_act_enz"/>
    <property type="match status" value="1"/>
</dbReference>
<dbReference type="InterPro" id="IPR013785">
    <property type="entry name" value="Aldolase_TIM"/>
</dbReference>
<gene>
    <name evidence="12" type="ORF">H9784_09895</name>
</gene>
<dbReference type="Gene3D" id="3.30.70.20">
    <property type="match status" value="1"/>
</dbReference>
<proteinExistence type="inferred from homology"/>
<comment type="cofactor">
    <cofactor evidence="1">
        <name>[4Fe-4S] cluster</name>
        <dbReference type="ChEBI" id="CHEBI:49883"/>
    </cofactor>
</comment>
<protein>
    <submittedName>
        <fullName evidence="12">Glycyl-radical enzyme activating protein</fullName>
    </submittedName>
</protein>
<dbReference type="InterPro" id="IPR001989">
    <property type="entry name" value="Radical_activat_CS"/>
</dbReference>
<accession>A0A9D2KQJ7</accession>
<dbReference type="SFLD" id="SFLDG01066">
    <property type="entry name" value="organic_radical-activating_enz"/>
    <property type="match status" value="1"/>
</dbReference>
<dbReference type="InterPro" id="IPR017896">
    <property type="entry name" value="4Fe4S_Fe-S-bd"/>
</dbReference>
<dbReference type="InterPro" id="IPR034457">
    <property type="entry name" value="Organic_radical-activating"/>
</dbReference>
<evidence type="ECO:0000256" key="4">
    <source>
        <dbReference type="ARBA" id="ARBA00022485"/>
    </source>
</evidence>
<evidence type="ECO:0000256" key="5">
    <source>
        <dbReference type="ARBA" id="ARBA00022691"/>
    </source>
</evidence>
<dbReference type="InterPro" id="IPR007197">
    <property type="entry name" value="rSAM"/>
</dbReference>
<dbReference type="Gene3D" id="3.20.20.70">
    <property type="entry name" value="Aldolase class I"/>
    <property type="match status" value="1"/>
</dbReference>
<dbReference type="GO" id="GO:0046872">
    <property type="term" value="F:metal ion binding"/>
    <property type="evidence" value="ECO:0007669"/>
    <property type="project" value="UniProtKB-KW"/>
</dbReference>
<dbReference type="PANTHER" id="PTHR30352:SF4">
    <property type="entry name" value="PYRUVATE FORMATE-LYASE 2-ACTIVATING ENZYME"/>
    <property type="match status" value="1"/>
</dbReference>
<organism evidence="12 13">
    <name type="scientific">Candidatus Desulfovibrio intestinavium</name>
    <dbReference type="NCBI Taxonomy" id="2838534"/>
    <lineage>
        <taxon>Bacteria</taxon>
        <taxon>Pseudomonadati</taxon>
        <taxon>Thermodesulfobacteriota</taxon>
        <taxon>Desulfovibrionia</taxon>
        <taxon>Desulfovibrionales</taxon>
        <taxon>Desulfovibrionaceae</taxon>
        <taxon>Desulfovibrio</taxon>
    </lineage>
</organism>
<comment type="subunit">
    <text evidence="3">Monomer.</text>
</comment>
<keyword evidence="6" id="KW-0479">Metal-binding</keyword>
<evidence type="ECO:0000313" key="13">
    <source>
        <dbReference type="Proteomes" id="UP000823821"/>
    </source>
</evidence>
<evidence type="ECO:0000256" key="8">
    <source>
        <dbReference type="ARBA" id="ARBA00023004"/>
    </source>
</evidence>
<dbReference type="PROSITE" id="PS51379">
    <property type="entry name" value="4FE4S_FER_2"/>
    <property type="match status" value="2"/>
</dbReference>
<evidence type="ECO:0000256" key="7">
    <source>
        <dbReference type="ARBA" id="ARBA00023002"/>
    </source>
</evidence>
<dbReference type="GO" id="GO:0016491">
    <property type="term" value="F:oxidoreductase activity"/>
    <property type="evidence" value="ECO:0007669"/>
    <property type="project" value="UniProtKB-KW"/>
</dbReference>
<dbReference type="Proteomes" id="UP000823821">
    <property type="component" value="Unassembled WGS sequence"/>
</dbReference>
<keyword evidence="4" id="KW-0004">4Fe-4S</keyword>
<evidence type="ECO:0000256" key="2">
    <source>
        <dbReference type="ARBA" id="ARBA00009777"/>
    </source>
</evidence>
<evidence type="ECO:0000259" key="10">
    <source>
        <dbReference type="PROSITE" id="PS51379"/>
    </source>
</evidence>
<dbReference type="PROSITE" id="PS51918">
    <property type="entry name" value="RADICAL_SAM"/>
    <property type="match status" value="1"/>
</dbReference>
<dbReference type="PANTHER" id="PTHR30352">
    <property type="entry name" value="PYRUVATE FORMATE-LYASE-ACTIVATING ENZYME"/>
    <property type="match status" value="1"/>
</dbReference>
<dbReference type="Pfam" id="PF13353">
    <property type="entry name" value="Fer4_12"/>
    <property type="match status" value="1"/>
</dbReference>
<feature type="domain" description="4Fe-4S ferredoxin-type" evidence="10">
    <location>
        <begin position="44"/>
        <end position="74"/>
    </location>
</feature>